<evidence type="ECO:0000313" key="1">
    <source>
        <dbReference type="EMBL" id="CAG8594919.1"/>
    </source>
</evidence>
<sequence>MSTFRDRSNESSNYKIHISGDKYSFWLKSLTEYVHTSKLVSLFVERFRKNATPSPPKPPEKSFFSCTIEEVL</sequence>
<proteinExistence type="predicted"/>
<dbReference type="Proteomes" id="UP000789706">
    <property type="component" value="Unassembled WGS sequence"/>
</dbReference>
<dbReference type="OrthoDB" id="244495at2759"/>
<protein>
    <submittedName>
        <fullName evidence="1">7845_t:CDS:1</fullName>
    </submittedName>
</protein>
<gene>
    <name evidence="1" type="ORF">DEBURN_LOCUS9239</name>
</gene>
<comment type="caution">
    <text evidence="1">The sequence shown here is derived from an EMBL/GenBank/DDBJ whole genome shotgun (WGS) entry which is preliminary data.</text>
</comment>
<evidence type="ECO:0000313" key="2">
    <source>
        <dbReference type="Proteomes" id="UP000789706"/>
    </source>
</evidence>
<dbReference type="AlphaFoldDB" id="A0A9N9C8G2"/>
<keyword evidence="2" id="KW-1185">Reference proteome</keyword>
<dbReference type="EMBL" id="CAJVPK010001667">
    <property type="protein sequence ID" value="CAG8594919.1"/>
    <property type="molecule type" value="Genomic_DNA"/>
</dbReference>
<organism evidence="1 2">
    <name type="scientific">Diversispora eburnea</name>
    <dbReference type="NCBI Taxonomy" id="1213867"/>
    <lineage>
        <taxon>Eukaryota</taxon>
        <taxon>Fungi</taxon>
        <taxon>Fungi incertae sedis</taxon>
        <taxon>Mucoromycota</taxon>
        <taxon>Glomeromycotina</taxon>
        <taxon>Glomeromycetes</taxon>
        <taxon>Diversisporales</taxon>
        <taxon>Diversisporaceae</taxon>
        <taxon>Diversispora</taxon>
    </lineage>
</organism>
<name>A0A9N9C8G2_9GLOM</name>
<accession>A0A9N9C8G2</accession>
<reference evidence="1" key="1">
    <citation type="submission" date="2021-06" db="EMBL/GenBank/DDBJ databases">
        <authorList>
            <person name="Kallberg Y."/>
            <person name="Tangrot J."/>
            <person name="Rosling A."/>
        </authorList>
    </citation>
    <scope>NUCLEOTIDE SEQUENCE</scope>
    <source>
        <strain evidence="1">AZ414A</strain>
    </source>
</reference>